<feature type="non-terminal residue" evidence="2">
    <location>
        <position position="1"/>
    </location>
</feature>
<reference evidence="2 3" key="1">
    <citation type="journal article" date="2021" name="Hortic Res">
        <title>The domestication of Cucurbita argyrosperma as revealed by the genome of its wild relative.</title>
        <authorList>
            <person name="Barrera-Redondo J."/>
            <person name="Sanchez-de la Vega G."/>
            <person name="Aguirre-Liguori J.A."/>
            <person name="Castellanos-Morales G."/>
            <person name="Gutierrez-Guerrero Y.T."/>
            <person name="Aguirre-Dugua X."/>
            <person name="Aguirre-Planter E."/>
            <person name="Tenaillon M.I."/>
            <person name="Lira-Saade R."/>
            <person name="Eguiarte L.E."/>
        </authorList>
    </citation>
    <scope>NUCLEOTIDE SEQUENCE [LARGE SCALE GENOMIC DNA]</scope>
    <source>
        <strain evidence="2">JBR-2021</strain>
    </source>
</reference>
<sequence length="592" mass="66743">MHFAKQLVTELGKLNRSSHGGSAASTKALPDCIGKQEMSSKVEACPECTQRCLRFHRKTGNSSSVTSFFKVMFGDRFSEVVFFPPIFASTVLKLVNKKVVLEDSLGQQWKVTVSNCEGSLAFQEGWSAFSSEHSLEIGDFVIFNHIMDLHFNVSIYTKTGCEKVWFAEKSYTRKRIRSTCPVLEITNEGLSNPQASSPSVGSGSNVTLSQDKFHVAGYQNMNVYQGKRRKYQSNDEWHRPLDIVDDSYCLINRNKDVGPEENRSPLFNLFSMEMQMVNSCINENSTNKAAQDEINPNCASSSQNTIISVGPVNSVPVDIRGDMEVLPSNVSANKINDKRQCFEEADIKMSVSDKDPCHDRTIEVPFISSATNSDRNVEPFCDMPLKIIRDYQNVPAMCNTASTITRHDQGSSVKQEYPPNSLKVKKCLHGDEKKIIKMEPLEIKTEVNNCGDFIEQILEPKVIKEEFLETSNQSGREINDTTDNADPIGTPARISCVVAKDTLSFLELPMTFHLPCSRGRRNPENKKVVFLRDPSKRLWPILYHEMPNVQVLTSGWEAFCCANRIESGDECLFHVKDELEREYNVSIRKCKN</sequence>
<dbReference type="CDD" id="cd10017">
    <property type="entry name" value="B3_DNA"/>
    <property type="match status" value="2"/>
</dbReference>
<dbReference type="PANTHER" id="PTHR31920:SF135">
    <property type="entry name" value="B3 DOMAIN-CONTAINING PROTEIN OS03G0621600-RELATED"/>
    <property type="match status" value="1"/>
</dbReference>
<keyword evidence="3" id="KW-1185">Reference proteome</keyword>
<name>A0AAV6MMD2_9ROSI</name>
<feature type="domain" description="TF-B3" evidence="1">
    <location>
        <begin position="66"/>
        <end position="159"/>
    </location>
</feature>
<dbReference type="GO" id="GO:0003677">
    <property type="term" value="F:DNA binding"/>
    <property type="evidence" value="ECO:0007669"/>
    <property type="project" value="InterPro"/>
</dbReference>
<evidence type="ECO:0000313" key="3">
    <source>
        <dbReference type="Proteomes" id="UP000685013"/>
    </source>
</evidence>
<organism evidence="2 3">
    <name type="scientific">Cucurbita argyrosperma subsp. sororia</name>
    <dbReference type="NCBI Taxonomy" id="37648"/>
    <lineage>
        <taxon>Eukaryota</taxon>
        <taxon>Viridiplantae</taxon>
        <taxon>Streptophyta</taxon>
        <taxon>Embryophyta</taxon>
        <taxon>Tracheophyta</taxon>
        <taxon>Spermatophyta</taxon>
        <taxon>Magnoliopsida</taxon>
        <taxon>eudicotyledons</taxon>
        <taxon>Gunneridae</taxon>
        <taxon>Pentapetalae</taxon>
        <taxon>rosids</taxon>
        <taxon>fabids</taxon>
        <taxon>Cucurbitales</taxon>
        <taxon>Cucurbitaceae</taxon>
        <taxon>Cucurbiteae</taxon>
        <taxon>Cucurbita</taxon>
    </lineage>
</organism>
<proteinExistence type="predicted"/>
<dbReference type="InterPro" id="IPR050655">
    <property type="entry name" value="Plant_B3_domain"/>
</dbReference>
<evidence type="ECO:0000259" key="1">
    <source>
        <dbReference type="PROSITE" id="PS50863"/>
    </source>
</evidence>
<gene>
    <name evidence="2" type="ORF">SDJN03_20061</name>
</gene>
<dbReference type="Pfam" id="PF02362">
    <property type="entry name" value="B3"/>
    <property type="match status" value="2"/>
</dbReference>
<evidence type="ECO:0000313" key="2">
    <source>
        <dbReference type="EMBL" id="KAG6584129.1"/>
    </source>
</evidence>
<dbReference type="Proteomes" id="UP000685013">
    <property type="component" value="Chromosome 13"/>
</dbReference>
<dbReference type="PANTHER" id="PTHR31920">
    <property type="entry name" value="B3 DOMAIN-CONTAINING"/>
    <property type="match status" value="1"/>
</dbReference>
<dbReference type="AlphaFoldDB" id="A0AAV6MMD2"/>
<dbReference type="SMART" id="SM01019">
    <property type="entry name" value="B3"/>
    <property type="match status" value="2"/>
</dbReference>
<comment type="caution">
    <text evidence="2">The sequence shown here is derived from an EMBL/GenBank/DDBJ whole genome shotgun (WGS) entry which is preliminary data.</text>
</comment>
<dbReference type="PROSITE" id="PS50863">
    <property type="entry name" value="B3"/>
    <property type="match status" value="2"/>
</dbReference>
<feature type="domain" description="TF-B3" evidence="1">
    <location>
        <begin position="491"/>
        <end position="591"/>
    </location>
</feature>
<dbReference type="InterPro" id="IPR003340">
    <property type="entry name" value="B3_DNA-bd"/>
</dbReference>
<accession>A0AAV6MMD2</accession>
<dbReference type="EMBL" id="JAGKQH010000013">
    <property type="protein sequence ID" value="KAG6584129.1"/>
    <property type="molecule type" value="Genomic_DNA"/>
</dbReference>
<protein>
    <submittedName>
        <fullName evidence="2">B3 domain-containing protein</fullName>
    </submittedName>
</protein>